<dbReference type="InterPro" id="IPR011009">
    <property type="entry name" value="Kinase-like_dom_sf"/>
</dbReference>
<keyword evidence="11" id="KW-0175">Coiled coil</keyword>
<feature type="compositionally biased region" description="Low complexity" evidence="12">
    <location>
        <begin position="2985"/>
        <end position="2996"/>
    </location>
</feature>
<feature type="region of interest" description="Disordered" evidence="12">
    <location>
        <begin position="886"/>
        <end position="953"/>
    </location>
</feature>
<proteinExistence type="predicted"/>
<dbReference type="PROSITE" id="PS00915">
    <property type="entry name" value="PI3_4_KINASE_1"/>
    <property type="match status" value="1"/>
</dbReference>
<dbReference type="PANTHER" id="PTHR37079:SF4">
    <property type="entry name" value="SERINE_THREONINE-PROTEIN KINASE ATM"/>
    <property type="match status" value="1"/>
</dbReference>
<keyword evidence="6" id="KW-0227">DNA damage</keyword>
<evidence type="ECO:0000256" key="13">
    <source>
        <dbReference type="SAM" id="Phobius"/>
    </source>
</evidence>
<feature type="domain" description="FATC" evidence="17">
    <location>
        <begin position="4117"/>
        <end position="4149"/>
    </location>
</feature>
<name>A0ABM0PHR3_PRUMU</name>
<dbReference type="SUPFAM" id="SSF56112">
    <property type="entry name" value="Protein kinase-like (PK-like)"/>
    <property type="match status" value="1"/>
</dbReference>
<reference evidence="19" key="2">
    <citation type="submission" date="2025-08" db="UniProtKB">
        <authorList>
            <consortium name="RefSeq"/>
        </authorList>
    </citation>
    <scope>IDENTIFICATION</scope>
</reference>
<dbReference type="InterPro" id="IPR018936">
    <property type="entry name" value="PI3/4_kinase_CS"/>
</dbReference>
<dbReference type="Gene3D" id="1.10.1070.11">
    <property type="entry name" value="Phosphatidylinositol 3-/4-kinase, catalytic domain"/>
    <property type="match status" value="1"/>
</dbReference>
<dbReference type="SUPFAM" id="SSF63748">
    <property type="entry name" value="Tudor/PWWP/MBT"/>
    <property type="match status" value="1"/>
</dbReference>
<keyword evidence="13" id="KW-0472">Membrane</keyword>
<dbReference type="Proteomes" id="UP000694861">
    <property type="component" value="Linkage group LG7"/>
</dbReference>
<dbReference type="InterPro" id="IPR038980">
    <property type="entry name" value="ATM_plant"/>
</dbReference>
<dbReference type="SMART" id="SM00146">
    <property type="entry name" value="PI3Kc"/>
    <property type="match status" value="1"/>
</dbReference>
<dbReference type="Pfam" id="PF25360">
    <property type="entry name" value="TPR_ATM"/>
    <property type="match status" value="1"/>
</dbReference>
<sequence>MENPRTPETLEAQNPSGKTLEEGSGLLEWSENCTGLESFSDVVGLGTVEAAAQVLEAEKGTLDGIKGEDLELGVDSMSGVLNSCVKGVGAEEVVLVNGESDGDNEVQMGSKQLQPDKENDVQMGSVEPQSDGSLEGLGGDESKKDGDQKMADDDGMNEDKALGPNGIDTASKKIEVSGEGISLFVDFSGPPPGFNENDLHVTSFPGYESKENLEEFGDDEQENSIDYQYYDFAVGDIVWVKTKTQTWWPGKIYDPVDASKYGASDEQGACQLVGYFGMSHVAWCHPYQLKPFHEYFEQMSGQNKARIFLGAVEKALEEFGQRVKLNMTCMCVLKENRLSVGGAASDEGVPMPERKSGELGEFTITHFNSAEFLAHLKNLAQVVSSVGMLDFTVTRNQLSAFYRSIGHSQLPMHLLQETNYARDVAHYRSMATSNADIQVGHEDTELGEVFLKSTPLTTSQKRSKDKVLHQETNEGNAVLVKGFDGDNGADKGFISGLKSRKRKMKRDSEVEHESKAFDVANDDGANEGMIEKGMESRERKKSRYLSYPYINWEQKGLLAEMDDGKVLKATHEGVAANTDAGQSSGPPSNFKCSGEKFWRKWYRRLTGVSGISGNSNLKDASSANLLSEVYSAAVDCLYPNENKTFDSVGWFFSRFRISAFHCETYGNSMAGQDEDKDAKPCLLGSGQNEAKCEPKNKKKANLKHPEGKDSASLPSLDQITTTAKKEKKRGRANLGKLKTKSLSGLSDVNISISADNFLGQDSLDISPLMPCGKPKQKKSKMEERASPVCLQTKQTTGIPDLNGNNLVPSLLVDDQQAIGHAASEGKVELEKGLGNETASEPSKPNIIAGFVDTNGNNVKPGTLVVDLRISPQALSCLDSKQVTGLLSAESRPVQKKRKRKEKAEAKHPADGIPDLNGNSAECNSFGKEFQESNGLAPPIKPERKKRRRKGEATTIQRKLDMNHGKAQITEKALGTALLLTFSPGVPMPSKDDLISTFCRFGPLKESETQLLKDPGSAQVVFMENADAGEAFRSLEKNNPFGANLDSYKLFHLPSVSRVLETGWSLPTSLSSPTMPGKAPRLDFIRQNLQMMTSMLETSGDNLSPEMRANLECEIKSLLQKEGIKLLNIWLEGERSIGFCKYLGKNTAELIPNEIPQSETWPFFTNMLIQCASLEISSSKRPKLIFAKTLRVVVQRAEDDNFSGKPLPLLPVVKNLFNHIWEVVKNVTSFQSEYGIVLRHLLAVRDYRFHMRKDIYCKLVKKYMKLVEDSWGGKNDNQYHPKEEVFRCILTLHALLENPPGDFPHNLREDIVKRFVKIFCFIRDEGKISRKLIECINTFLIKDGPNLDCESLEIHNAVQQFVFRCWLTTHDRALKDVLILYARLQLNITRGATDGSILVHQLLDIVYKELDQSYISNANVPRTDGTKDDKFGTLSSSHCGLVELAAAVLYRACTNMTKAPSTEKRVKGEHAAAHLREALMKGKWLWNASFCFLTRKYHTRISKDIFIYWFEGICTSFQRILNDANMVHAYDGLLWTLRSLQELSSVLLSDPKLKKPSSSSCLNEFDCGWQVVWTCLMQGLPLFSNVTPVVDAAMVLLGNIISNDLIYTCVVPQDVWDLRLFKQMPSVSVLYFISCYFSKKVSQGDVRDILHLRKNLLRSVLGQLKWMESSVLNEQLVLLLPATVYSLCAGGAPFAQCCKELPLSYSFVDVTEASEKPEEPEHDCLHGLFDCTVEVLANIDPSSSVEVFPSQTHPSVWLPTQIRDPLLFEMETLILEALVDKEMGKRPLSDAFFICALLSNFIYGSVLTSVALVGRIVYFWGCRHVMFNTVQYTLYVYILILIPDVVQREEASSFLSKLGQYLLEWLNCAVHVTQGNHNDFLALGCLGSDFASNGTSSIVASLRSFVYSPIFSRWKDQNHVDVELYGSIIQLMERLLKALAKVYEVYGNGVSSHKYDVALQDLSACDTQLQNSCPSGSQKSRIVDMELDVNEDSRDVDVLTVGGKIASRVSSSVEKWKLDMILLISHFFPVLHVTWDVLFELLLKESDQMVREKILLSLCQHPYWSSPENVTDMVSLMNEMVKMKVSLKLDCVKILSAIRGLLGTLSSLDSIRKDKFVIVSLGQRGSKQNLMHLGDVVNKVAECDLLDWFGRAKLINCICDFVLLSPQIGQTLIERLLLMLQDPDYRVRFSLARRIDVLFQTWDGHEELFHDICSNFGVLLVFPSKEKLVAASEVVAVGPQPRPTMETVIITLMHLALHSEKIEFEAVFMICVVSAIDPGQRELVVAVLDNLSRQLHYTTRFKYLEELMGSILFCWIACGVSLAALVEVMQLFVSDSEPSYFMQYCCHWLLPALLLHGDHCNLSWVAKIACQPLEVLVKNHFVQIFSVCMALHCSKKSGWEKGADVLQNSILHLAQISENERDKIIKKNMVSIVSHILSLSSSASNPAVPFFSRDTIARAIQTVVDGFLEMEDDATSICVVDKINIFRADRVFMFIVELHHKIAAATHHRHTCHRLTGVEVLIDILGYRAAVASTSNYLFNLVGQFIGCRALQDQCCRIISALLKTFKSNPSKEIISVLGEQLQFLVSKLVACCIPTEAKGEQSGSRSSQVLSLLLELTVDSDPSLYDYIRELEPFPEIDIFDGIRKFHQDLCRAYSPRDHLLKFVKRSCYLPPRLLLWSLQALHKKFLLGETFQSEKNTYWHCDQEIISAVWTLVRMCGSDDTNTVRVLLSDFISRVGVGDPHCVVFRLPGNSSDIHVYQPISHDSSTEVKFPMDTGLSEELVVALLKLLKKYLMDDSVKIVDMTSQALRGILSTQRGQSTMLSFDSYERSLIEVHSKGVNIELVEKLLFDLEIKFKAEAIPLENSTVWVTDGKTFDTWICQLVYSLIGYCSDVILRLCQDVVLAKAEVAELLLPSLVVNLAGRKDMDVDLLKLISLQVQEYVFTDSNTLIKSIQIWLNALNELRLCHVMQRTSLLPSRAEISKSAKPSSYSSKSRSTPGKAGDSAPALSGTAMATSLWDKVYWLSIDYLIVAKSAVICGNYFTAVMYVEHWCEEHFNSLTLGSPDFSHIEALPHHIEILVAAITQINEPDSLYGIIQSHKLTSQIITFEHEGNWSKALEYYDLQVRSASLVPVDFGSRNLSLEETQPTDHLSNPTLENAMRQRKPYKGLIRSLQQTGCMHVLDLYCQGLTTRKGHFHHDLEFTELQYEAAWRTANWDFSLLHVGNNSISSSMHIKSDHFNENLHSCLRALKKGDFNEFHGKLKNSKQELVWCVSRASEESTEHIYSAIIKLQILYHLGMAWDLRWTSSHYGEGINSYPEMEEVNSEPVIPTINQLSWLNMDWSSILERTQLHMNLLEPLIAFRRVLLQILSCRDCMVQHLLQSTSTLRKGSRFSQAAAALHEFKFLCVESGEQDSSLYWLGRLEEAKLLRGQGQHEMAISLAKYVSQNFLSNEESSDVHRLVGKWLAETRSSNSRTILEKYLKPAVSLTENQKAADKRSRDRQSRTHFHLAHYADALFRSYEERLTSNEWQAAMRLRKHKTMELEGEKIDYSVKIQELQKQLAMDKEEAEKLQDDRDNFLNLALEGYQRCLVVGNKYDVRVVFRLISLWFSLSSRKNVRDSMLTTITEVQSYKFIPLVYQIASRVGSLKDCPGPHNFQFALVSLVKKMAIDHPYHTIFQLLALANGDRIKDKQRSRNSFVVDMDKKLAAENLLQELTSYHGAMINQMKQMVEIYIKLAELETKREDTNRKVMLPRELRNLRQLELVPVVTATFSIDQSCQYHEGSFPYFKGLGDSVVVMNGINAPKVVECLGSDGCRYRQLAKSGNDDLRQDAVMEQFFGLVNTFLQNHRDTWKRRLGVRTYKVVPFTPSAGVLEWVDGTLPLGEYLIGSMRNGGAHGRYGVGDWSFQKCREHVANGKDKRKAFQEVCRKFRPVMHHFFLERFLQPADWFEKRLAYTRSVATSSMVGYIVGLGDRHAMNILIDQTTAEVVHIDLGVAFEQGLMLKTPERVPFRLTRDIIDGMGITGVEGVFRRCCEETLSVMRTNKEALLTIVEVFIHDPLYKWALSPLKALQRQKETDDDLNLSFEGLQDGYEGNKDAARALMRVKQKLDGYEEGEMRSIHGQVQQLIQDAIDPERLCQLFPGWGAWL</sequence>
<dbReference type="InterPro" id="IPR057445">
    <property type="entry name" value="ATM_TPR"/>
</dbReference>
<dbReference type="Pfam" id="PF02259">
    <property type="entry name" value="FAT"/>
    <property type="match status" value="1"/>
</dbReference>
<evidence type="ECO:0000256" key="1">
    <source>
        <dbReference type="ARBA" id="ARBA00004123"/>
    </source>
</evidence>
<comment type="catalytic activity">
    <reaction evidence="10">
        <text>L-threonyl-[protein] + ATP = O-phospho-L-threonyl-[protein] + ADP + H(+)</text>
        <dbReference type="Rhea" id="RHEA:46608"/>
        <dbReference type="Rhea" id="RHEA-COMP:11060"/>
        <dbReference type="Rhea" id="RHEA-COMP:11605"/>
        <dbReference type="ChEBI" id="CHEBI:15378"/>
        <dbReference type="ChEBI" id="CHEBI:30013"/>
        <dbReference type="ChEBI" id="CHEBI:30616"/>
        <dbReference type="ChEBI" id="CHEBI:61977"/>
        <dbReference type="ChEBI" id="CHEBI:456216"/>
        <dbReference type="EC" id="2.7.11.1"/>
    </reaction>
</comment>
<dbReference type="InterPro" id="IPR044107">
    <property type="entry name" value="PIKKc_ATM"/>
</dbReference>
<dbReference type="InterPro" id="IPR003152">
    <property type="entry name" value="FATC_dom"/>
</dbReference>
<evidence type="ECO:0000259" key="17">
    <source>
        <dbReference type="PROSITE" id="PS51190"/>
    </source>
</evidence>
<reference evidence="18" key="1">
    <citation type="journal article" date="2012" name="Nat. Commun.">
        <title>The genome of Prunus mume.</title>
        <authorList>
            <person name="Zhang Q."/>
            <person name="Chen W."/>
            <person name="Sun L."/>
            <person name="Zhao F."/>
            <person name="Huang B."/>
            <person name="Yang W."/>
            <person name="Tao Y."/>
            <person name="Wang J."/>
            <person name="Yuan Z."/>
            <person name="Fan G."/>
            <person name="Xing Z."/>
            <person name="Han C."/>
            <person name="Pan H."/>
            <person name="Zhong X."/>
            <person name="Shi W."/>
            <person name="Liang X."/>
            <person name="Du D."/>
            <person name="Sun F."/>
            <person name="Xu Z."/>
            <person name="Hao R."/>
            <person name="Lv T."/>
            <person name="Lv Y."/>
            <person name="Zheng Z."/>
            <person name="Sun M."/>
            <person name="Luo L."/>
            <person name="Cai M."/>
            <person name="Gao Y."/>
            <person name="Wang J."/>
            <person name="Yin Y."/>
            <person name="Xu X."/>
            <person name="Cheng T."/>
            <person name="Wang J."/>
        </authorList>
    </citation>
    <scope>NUCLEOTIDE SEQUENCE [LARGE SCALE GENOMIC DNA]</scope>
</reference>
<evidence type="ECO:0000256" key="8">
    <source>
        <dbReference type="ARBA" id="ARBA00022840"/>
    </source>
</evidence>
<gene>
    <name evidence="19" type="primary">LOC103338375</name>
</gene>
<organism evidence="18 19">
    <name type="scientific">Prunus mume</name>
    <name type="common">Japanese apricot</name>
    <name type="synonym">Armeniaca mume</name>
    <dbReference type="NCBI Taxonomy" id="102107"/>
    <lineage>
        <taxon>Eukaryota</taxon>
        <taxon>Viridiplantae</taxon>
        <taxon>Streptophyta</taxon>
        <taxon>Embryophyta</taxon>
        <taxon>Tracheophyta</taxon>
        <taxon>Spermatophyta</taxon>
        <taxon>Magnoliopsida</taxon>
        <taxon>eudicotyledons</taxon>
        <taxon>Gunneridae</taxon>
        <taxon>Pentapetalae</taxon>
        <taxon>rosids</taxon>
        <taxon>fabids</taxon>
        <taxon>Rosales</taxon>
        <taxon>Rosaceae</taxon>
        <taxon>Amygdaloideae</taxon>
        <taxon>Amygdaleae</taxon>
        <taxon>Prunus</taxon>
    </lineage>
</organism>
<keyword evidence="9" id="KW-0539">Nucleus</keyword>
<dbReference type="PROSITE" id="PS50290">
    <property type="entry name" value="PI3_4_KINASE_3"/>
    <property type="match status" value="1"/>
</dbReference>
<keyword evidence="18" id="KW-1185">Reference proteome</keyword>
<dbReference type="InterPro" id="IPR016024">
    <property type="entry name" value="ARM-type_fold"/>
</dbReference>
<evidence type="ECO:0000256" key="7">
    <source>
        <dbReference type="ARBA" id="ARBA00022777"/>
    </source>
</evidence>
<dbReference type="SMART" id="SM01343">
    <property type="entry name" value="FATC"/>
    <property type="match status" value="1"/>
</dbReference>
<keyword evidence="8" id="KW-0067">ATP-binding</keyword>
<evidence type="ECO:0000256" key="11">
    <source>
        <dbReference type="SAM" id="Coils"/>
    </source>
</evidence>
<evidence type="ECO:0000256" key="3">
    <source>
        <dbReference type="ARBA" id="ARBA00022527"/>
    </source>
</evidence>
<evidence type="ECO:0000256" key="6">
    <source>
        <dbReference type="ARBA" id="ARBA00022763"/>
    </source>
</evidence>
<evidence type="ECO:0000256" key="5">
    <source>
        <dbReference type="ARBA" id="ARBA00022741"/>
    </source>
</evidence>
<dbReference type="PROSITE" id="PS50812">
    <property type="entry name" value="PWWP"/>
    <property type="match status" value="1"/>
</dbReference>
<feature type="region of interest" description="Disordered" evidence="12">
    <location>
        <begin position="680"/>
        <end position="735"/>
    </location>
</feature>
<dbReference type="RefSeq" id="XP_008239794.1">
    <property type="nucleotide sequence ID" value="XM_008241572.1"/>
</dbReference>
<dbReference type="PANTHER" id="PTHR37079">
    <property type="entry name" value="SERINE/THREONINE-PROTEIN KINASE ATM"/>
    <property type="match status" value="1"/>
</dbReference>
<feature type="region of interest" description="Disordered" evidence="12">
    <location>
        <begin position="98"/>
        <end position="168"/>
    </location>
</feature>
<keyword evidence="4" id="KW-0808">Transferase</keyword>
<feature type="domain" description="FAT" evidence="16">
    <location>
        <begin position="3030"/>
        <end position="3686"/>
    </location>
</feature>
<dbReference type="InterPro" id="IPR000403">
    <property type="entry name" value="PI3/4_kinase_cat_dom"/>
</dbReference>
<feature type="compositionally biased region" description="Polar residues" evidence="12">
    <location>
        <begin position="712"/>
        <end position="722"/>
    </location>
</feature>
<evidence type="ECO:0000256" key="4">
    <source>
        <dbReference type="ARBA" id="ARBA00022679"/>
    </source>
</evidence>
<feature type="domain" description="PI3K/PI4K catalytic" evidence="14">
    <location>
        <begin position="3792"/>
        <end position="4104"/>
    </location>
</feature>
<dbReference type="Gene3D" id="2.30.30.140">
    <property type="match status" value="1"/>
</dbReference>
<dbReference type="CDD" id="cd05162">
    <property type="entry name" value="PWWP"/>
    <property type="match status" value="1"/>
</dbReference>
<dbReference type="CDD" id="cd05171">
    <property type="entry name" value="PIKKc_ATM"/>
    <property type="match status" value="1"/>
</dbReference>
<dbReference type="PROSITE" id="PS51189">
    <property type="entry name" value="FAT"/>
    <property type="match status" value="1"/>
</dbReference>
<dbReference type="PROSITE" id="PS51190">
    <property type="entry name" value="FATC"/>
    <property type="match status" value="1"/>
</dbReference>
<keyword evidence="5" id="KW-0547">Nucleotide-binding</keyword>
<dbReference type="Pfam" id="PF00454">
    <property type="entry name" value="PI3_PI4_kinase"/>
    <property type="match status" value="1"/>
</dbReference>
<dbReference type="InterPro" id="IPR014009">
    <property type="entry name" value="PIK_FAT"/>
</dbReference>
<evidence type="ECO:0000256" key="9">
    <source>
        <dbReference type="ARBA" id="ARBA00023242"/>
    </source>
</evidence>
<dbReference type="InterPro" id="IPR036940">
    <property type="entry name" value="PI3/4_kinase_cat_sf"/>
</dbReference>
<comment type="subcellular location">
    <subcellularLocation>
        <location evidence="1">Nucleus</location>
    </subcellularLocation>
</comment>
<feature type="coiled-coil region" evidence="11">
    <location>
        <begin position="3541"/>
        <end position="3575"/>
    </location>
</feature>
<dbReference type="Pfam" id="PF02260">
    <property type="entry name" value="FATC"/>
    <property type="match status" value="1"/>
</dbReference>
<dbReference type="SUPFAM" id="SSF48371">
    <property type="entry name" value="ARM repeat"/>
    <property type="match status" value="1"/>
</dbReference>
<feature type="compositionally biased region" description="Basic and acidic residues" evidence="12">
    <location>
        <begin position="140"/>
        <end position="161"/>
    </location>
</feature>
<dbReference type="SMART" id="SM00293">
    <property type="entry name" value="PWWP"/>
    <property type="match status" value="1"/>
</dbReference>
<dbReference type="InterPro" id="IPR000313">
    <property type="entry name" value="PWWP_dom"/>
</dbReference>
<evidence type="ECO:0000259" key="16">
    <source>
        <dbReference type="PROSITE" id="PS51189"/>
    </source>
</evidence>
<dbReference type="Pfam" id="PF00855">
    <property type="entry name" value="PWWP"/>
    <property type="match status" value="1"/>
</dbReference>
<dbReference type="PROSITE" id="PS00916">
    <property type="entry name" value="PI3_4_KINASE_2"/>
    <property type="match status" value="1"/>
</dbReference>
<dbReference type="GeneID" id="103338375"/>
<feature type="region of interest" description="Disordered" evidence="12">
    <location>
        <begin position="1"/>
        <end position="22"/>
    </location>
</feature>
<evidence type="ECO:0000256" key="2">
    <source>
        <dbReference type="ARBA" id="ARBA00012513"/>
    </source>
</evidence>
<evidence type="ECO:0000256" key="10">
    <source>
        <dbReference type="ARBA" id="ARBA00047899"/>
    </source>
</evidence>
<feature type="transmembrane region" description="Helical" evidence="13">
    <location>
        <begin position="1790"/>
        <end position="1812"/>
    </location>
</feature>
<dbReference type="Gene3D" id="3.30.1010.10">
    <property type="entry name" value="Phosphatidylinositol 3-kinase Catalytic Subunit, Chain A, domain 4"/>
    <property type="match status" value="1"/>
</dbReference>
<evidence type="ECO:0000259" key="14">
    <source>
        <dbReference type="PROSITE" id="PS50290"/>
    </source>
</evidence>
<accession>A0ABM0PHR3</accession>
<feature type="region of interest" description="Disordered" evidence="12">
    <location>
        <begin position="2985"/>
        <end position="3007"/>
    </location>
</feature>
<evidence type="ECO:0000256" key="12">
    <source>
        <dbReference type="SAM" id="MobiDB-lite"/>
    </source>
</evidence>
<dbReference type="EC" id="2.7.11.1" evidence="2"/>
<evidence type="ECO:0000313" key="19">
    <source>
        <dbReference type="RefSeq" id="XP_008239794.1"/>
    </source>
</evidence>
<keyword evidence="13" id="KW-0812">Transmembrane</keyword>
<dbReference type="GO" id="GO:0016301">
    <property type="term" value="F:kinase activity"/>
    <property type="evidence" value="ECO:0007669"/>
    <property type="project" value="UniProtKB-KW"/>
</dbReference>
<feature type="transmembrane region" description="Helical" evidence="13">
    <location>
        <begin position="1824"/>
        <end position="1845"/>
    </location>
</feature>
<evidence type="ECO:0000259" key="15">
    <source>
        <dbReference type="PROSITE" id="PS50812"/>
    </source>
</evidence>
<keyword evidence="7 19" id="KW-0418">Kinase</keyword>
<dbReference type="InterPro" id="IPR003151">
    <property type="entry name" value="PIK-rel_kinase_FAT"/>
</dbReference>
<evidence type="ECO:0000313" key="18">
    <source>
        <dbReference type="Proteomes" id="UP000694861"/>
    </source>
</evidence>
<protein>
    <recommendedName>
        <fullName evidence="2">non-specific serine/threonine protein kinase</fullName>
        <ecNumber evidence="2">2.7.11.1</ecNumber>
    </recommendedName>
</protein>
<keyword evidence="3" id="KW-0723">Serine/threonine-protein kinase</keyword>
<keyword evidence="13" id="KW-1133">Transmembrane helix</keyword>
<feature type="domain" description="PWWP" evidence="15">
    <location>
        <begin position="234"/>
        <end position="295"/>
    </location>
</feature>